<dbReference type="InterPro" id="IPR001077">
    <property type="entry name" value="COMT_C"/>
</dbReference>
<dbReference type="InterPro" id="IPR036388">
    <property type="entry name" value="WH-like_DNA-bd_sf"/>
</dbReference>
<protein>
    <submittedName>
        <fullName evidence="7">O-methyltransferase</fullName>
    </submittedName>
</protein>
<feature type="active site" description="Proton acceptor" evidence="4">
    <location>
        <position position="260"/>
    </location>
</feature>
<sequence length="354" mass="39477">MKKERSQIKTSASWQKGYVPAKCLVGAVDLSVADKLQEAGPMEISDLAEACSARPDRLHQVLRVLASNGIFGYNATTKTFWNNHTSTMLTKDHWTQWHQWVTLYGNQFYDMARGIPESLHNSATRTPAQINYDTDLDVNAFFKQRGWFPQVHRALNAGADAQAPGILADYPWREVAHETVVDVGGGGGAFLALLLRAHAGMRGGVVELPHVVEHIRPFFRAPGGQYADLAERVPEGNIVAGDFFETIPPATVYTIKWTLHNWKDDDAVRILSNIRSSLIQGPNSRLIVLESILDTTHSARLARHGDMNMMIAADGLERTMDEWVSLADRSGWVIDKVYPLRNAWPCAIDLRPKP</sequence>
<dbReference type="Proteomes" id="UP000572817">
    <property type="component" value="Unassembled WGS sequence"/>
</dbReference>
<dbReference type="InterPro" id="IPR016461">
    <property type="entry name" value="COMT-like"/>
</dbReference>
<dbReference type="GO" id="GO:0046983">
    <property type="term" value="F:protein dimerization activity"/>
    <property type="evidence" value="ECO:0007669"/>
    <property type="project" value="InterPro"/>
</dbReference>
<feature type="domain" description="O-methyltransferase dimerisation" evidence="6">
    <location>
        <begin position="16"/>
        <end position="90"/>
    </location>
</feature>
<dbReference type="GO" id="GO:0008171">
    <property type="term" value="F:O-methyltransferase activity"/>
    <property type="evidence" value="ECO:0007669"/>
    <property type="project" value="InterPro"/>
</dbReference>
<dbReference type="PIRSF" id="PIRSF005739">
    <property type="entry name" value="O-mtase"/>
    <property type="match status" value="1"/>
</dbReference>
<name>A0A8H4N807_9PEZI</name>
<dbReference type="PANTHER" id="PTHR43712:SF2">
    <property type="entry name" value="O-METHYLTRANSFERASE CICE"/>
    <property type="match status" value="1"/>
</dbReference>
<evidence type="ECO:0000259" key="5">
    <source>
        <dbReference type="Pfam" id="PF00891"/>
    </source>
</evidence>
<evidence type="ECO:0000313" key="8">
    <source>
        <dbReference type="Proteomes" id="UP000572817"/>
    </source>
</evidence>
<accession>A0A8H4N807</accession>
<dbReference type="EMBL" id="WWBZ02000013">
    <property type="protein sequence ID" value="KAF4310663.1"/>
    <property type="molecule type" value="Genomic_DNA"/>
</dbReference>
<dbReference type="InterPro" id="IPR029063">
    <property type="entry name" value="SAM-dependent_MTases_sf"/>
</dbReference>
<keyword evidence="3" id="KW-0949">S-adenosyl-L-methionine</keyword>
<keyword evidence="1" id="KW-0489">Methyltransferase</keyword>
<dbReference type="PROSITE" id="PS51683">
    <property type="entry name" value="SAM_OMT_II"/>
    <property type="match status" value="1"/>
</dbReference>
<evidence type="ECO:0000256" key="2">
    <source>
        <dbReference type="ARBA" id="ARBA00022679"/>
    </source>
</evidence>
<dbReference type="Pfam" id="PF00891">
    <property type="entry name" value="Methyltransf_2"/>
    <property type="match status" value="1"/>
</dbReference>
<dbReference type="SUPFAM" id="SSF53335">
    <property type="entry name" value="S-adenosyl-L-methionine-dependent methyltransferases"/>
    <property type="match status" value="1"/>
</dbReference>
<evidence type="ECO:0000256" key="4">
    <source>
        <dbReference type="PIRSR" id="PIRSR005739-1"/>
    </source>
</evidence>
<dbReference type="PANTHER" id="PTHR43712">
    <property type="entry name" value="PUTATIVE (AFU_ORTHOLOGUE AFUA_4G14580)-RELATED"/>
    <property type="match status" value="1"/>
</dbReference>
<dbReference type="InterPro" id="IPR036390">
    <property type="entry name" value="WH_DNA-bd_sf"/>
</dbReference>
<dbReference type="Gene3D" id="3.40.50.150">
    <property type="entry name" value="Vaccinia Virus protein VP39"/>
    <property type="match status" value="1"/>
</dbReference>
<gene>
    <name evidence="7" type="ORF">GTA08_BOTSDO13756</name>
</gene>
<evidence type="ECO:0000313" key="7">
    <source>
        <dbReference type="EMBL" id="KAF4310663.1"/>
    </source>
</evidence>
<keyword evidence="8" id="KW-1185">Reference proteome</keyword>
<evidence type="ECO:0000259" key="6">
    <source>
        <dbReference type="Pfam" id="PF08100"/>
    </source>
</evidence>
<organism evidence="7 8">
    <name type="scientific">Botryosphaeria dothidea</name>
    <dbReference type="NCBI Taxonomy" id="55169"/>
    <lineage>
        <taxon>Eukaryota</taxon>
        <taxon>Fungi</taxon>
        <taxon>Dikarya</taxon>
        <taxon>Ascomycota</taxon>
        <taxon>Pezizomycotina</taxon>
        <taxon>Dothideomycetes</taxon>
        <taxon>Dothideomycetes incertae sedis</taxon>
        <taxon>Botryosphaeriales</taxon>
        <taxon>Botryosphaeriaceae</taxon>
        <taxon>Botryosphaeria</taxon>
    </lineage>
</organism>
<reference evidence="7" key="1">
    <citation type="submission" date="2020-04" db="EMBL/GenBank/DDBJ databases">
        <title>Genome Assembly and Annotation of Botryosphaeria dothidea sdau 11-99, a Latent Pathogen of Apple Fruit Ring Rot in China.</title>
        <authorList>
            <person name="Yu C."/>
            <person name="Diao Y."/>
            <person name="Lu Q."/>
            <person name="Zhao J."/>
            <person name="Cui S."/>
            <person name="Peng C."/>
            <person name="He B."/>
            <person name="Liu H."/>
        </authorList>
    </citation>
    <scope>NUCLEOTIDE SEQUENCE [LARGE SCALE GENOMIC DNA]</scope>
    <source>
        <strain evidence="7">Sdau11-99</strain>
    </source>
</reference>
<dbReference type="AlphaFoldDB" id="A0A8H4N807"/>
<dbReference type="Gene3D" id="1.10.10.10">
    <property type="entry name" value="Winged helix-like DNA-binding domain superfamily/Winged helix DNA-binding domain"/>
    <property type="match status" value="1"/>
</dbReference>
<comment type="caution">
    <text evidence="7">The sequence shown here is derived from an EMBL/GenBank/DDBJ whole genome shotgun (WGS) entry which is preliminary data.</text>
</comment>
<dbReference type="OrthoDB" id="1606438at2759"/>
<evidence type="ECO:0000256" key="1">
    <source>
        <dbReference type="ARBA" id="ARBA00022603"/>
    </source>
</evidence>
<dbReference type="Pfam" id="PF08100">
    <property type="entry name" value="Dimerisation"/>
    <property type="match status" value="1"/>
</dbReference>
<evidence type="ECO:0000256" key="3">
    <source>
        <dbReference type="ARBA" id="ARBA00022691"/>
    </source>
</evidence>
<feature type="domain" description="O-methyltransferase C-terminal" evidence="5">
    <location>
        <begin position="178"/>
        <end position="332"/>
    </location>
</feature>
<dbReference type="InterPro" id="IPR012967">
    <property type="entry name" value="COMT_dimerisation"/>
</dbReference>
<dbReference type="SUPFAM" id="SSF46785">
    <property type="entry name" value="Winged helix' DNA-binding domain"/>
    <property type="match status" value="1"/>
</dbReference>
<proteinExistence type="predicted"/>
<keyword evidence="2" id="KW-0808">Transferase</keyword>
<dbReference type="GO" id="GO:0032259">
    <property type="term" value="P:methylation"/>
    <property type="evidence" value="ECO:0007669"/>
    <property type="project" value="UniProtKB-KW"/>
</dbReference>